<accession>A0A0A9EMA2</accession>
<reference evidence="1" key="2">
    <citation type="journal article" date="2015" name="Data Brief">
        <title>Shoot transcriptome of the giant reed, Arundo donax.</title>
        <authorList>
            <person name="Barrero R.A."/>
            <person name="Guerrero F.D."/>
            <person name="Moolhuijzen P."/>
            <person name="Goolsby J.A."/>
            <person name="Tidwell J."/>
            <person name="Bellgard S.E."/>
            <person name="Bellgard M.I."/>
        </authorList>
    </citation>
    <scope>NUCLEOTIDE SEQUENCE</scope>
    <source>
        <tissue evidence="1">Shoot tissue taken approximately 20 cm above the soil surface</tissue>
    </source>
</reference>
<evidence type="ECO:0000313" key="1">
    <source>
        <dbReference type="EMBL" id="JAE01890.1"/>
    </source>
</evidence>
<dbReference type="EMBL" id="GBRH01196006">
    <property type="protein sequence ID" value="JAE01890.1"/>
    <property type="molecule type" value="Transcribed_RNA"/>
</dbReference>
<name>A0A0A9EMA2_ARUDO</name>
<sequence>MLKTHVDILSDFTPDFGTNLRTVCCFMT</sequence>
<dbReference type="AlphaFoldDB" id="A0A0A9EMA2"/>
<reference evidence="1" key="1">
    <citation type="submission" date="2014-09" db="EMBL/GenBank/DDBJ databases">
        <authorList>
            <person name="Magalhaes I.L.F."/>
            <person name="Oliveira U."/>
            <person name="Santos F.R."/>
            <person name="Vidigal T.H.D.A."/>
            <person name="Brescovit A.D."/>
            <person name="Santos A.J."/>
        </authorList>
    </citation>
    <scope>NUCLEOTIDE SEQUENCE</scope>
    <source>
        <tissue evidence="1">Shoot tissue taken approximately 20 cm above the soil surface</tissue>
    </source>
</reference>
<proteinExistence type="predicted"/>
<protein>
    <submittedName>
        <fullName evidence="1">Uncharacterized protein</fullName>
    </submittedName>
</protein>
<organism evidence="1">
    <name type="scientific">Arundo donax</name>
    <name type="common">Giant reed</name>
    <name type="synonym">Donax arundinaceus</name>
    <dbReference type="NCBI Taxonomy" id="35708"/>
    <lineage>
        <taxon>Eukaryota</taxon>
        <taxon>Viridiplantae</taxon>
        <taxon>Streptophyta</taxon>
        <taxon>Embryophyta</taxon>
        <taxon>Tracheophyta</taxon>
        <taxon>Spermatophyta</taxon>
        <taxon>Magnoliopsida</taxon>
        <taxon>Liliopsida</taxon>
        <taxon>Poales</taxon>
        <taxon>Poaceae</taxon>
        <taxon>PACMAD clade</taxon>
        <taxon>Arundinoideae</taxon>
        <taxon>Arundineae</taxon>
        <taxon>Arundo</taxon>
    </lineage>
</organism>